<proteinExistence type="predicted"/>
<dbReference type="InterPro" id="IPR050561">
    <property type="entry name" value="PTP"/>
</dbReference>
<dbReference type="InterPro" id="IPR057023">
    <property type="entry name" value="PTP-SAK"/>
</dbReference>
<dbReference type="OrthoDB" id="266663at2759"/>
<dbReference type="InterPro" id="IPR003595">
    <property type="entry name" value="Tyr_Pase_cat"/>
</dbReference>
<evidence type="ECO:0000256" key="1">
    <source>
        <dbReference type="ARBA" id="ARBA00022801"/>
    </source>
</evidence>
<evidence type="ECO:0000313" key="5">
    <source>
        <dbReference type="Proteomes" id="UP000027361"/>
    </source>
</evidence>
<feature type="region of interest" description="Disordered" evidence="2">
    <location>
        <begin position="350"/>
        <end position="444"/>
    </location>
</feature>
<gene>
    <name evidence="4" type="ORF">K437DRAFT_272402</name>
</gene>
<evidence type="ECO:0000313" key="4">
    <source>
        <dbReference type="EMBL" id="KDN52537.1"/>
    </source>
</evidence>
<dbReference type="OMA" id="HWVALMD"/>
<dbReference type="AlphaFoldDB" id="A0A066WF00"/>
<feature type="compositionally biased region" description="Low complexity" evidence="2">
    <location>
        <begin position="1"/>
        <end position="17"/>
    </location>
</feature>
<dbReference type="PANTHER" id="PTHR23339">
    <property type="entry name" value="TYROSINE SPECIFIC PROTEIN PHOSPHATASE AND DUAL SPECIFICITY PROTEIN PHOSPHATASE"/>
    <property type="match status" value="1"/>
</dbReference>
<dbReference type="Gene3D" id="3.90.190.10">
    <property type="entry name" value="Protein tyrosine phosphatase superfamily"/>
    <property type="match status" value="1"/>
</dbReference>
<dbReference type="PROSITE" id="PS50056">
    <property type="entry name" value="TYR_PHOSPHATASE_2"/>
    <property type="match status" value="1"/>
</dbReference>
<dbReference type="EMBL" id="JMSN01000009">
    <property type="protein sequence ID" value="KDN52537.1"/>
    <property type="molecule type" value="Genomic_DNA"/>
</dbReference>
<dbReference type="InParanoid" id="A0A066WF00"/>
<feature type="compositionally biased region" description="Basic and acidic residues" evidence="2">
    <location>
        <begin position="350"/>
        <end position="359"/>
    </location>
</feature>
<dbReference type="HOGENOM" id="CLU_299393_0_0_1"/>
<dbReference type="GO" id="GO:0140096">
    <property type="term" value="F:catalytic activity, acting on a protein"/>
    <property type="evidence" value="ECO:0007669"/>
    <property type="project" value="UniProtKB-ARBA"/>
</dbReference>
<dbReference type="GeneID" id="25266352"/>
<dbReference type="InterPro" id="IPR000387">
    <property type="entry name" value="Tyr_Pase_dom"/>
</dbReference>
<feature type="compositionally biased region" description="Low complexity" evidence="2">
    <location>
        <begin position="392"/>
        <end position="408"/>
    </location>
</feature>
<dbReference type="GO" id="GO:0016791">
    <property type="term" value="F:phosphatase activity"/>
    <property type="evidence" value="ECO:0007669"/>
    <property type="project" value="UniProtKB-ARBA"/>
</dbReference>
<feature type="region of interest" description="Disordered" evidence="2">
    <location>
        <begin position="507"/>
        <end position="544"/>
    </location>
</feature>
<dbReference type="SUPFAM" id="SSF52799">
    <property type="entry name" value="(Phosphotyrosine protein) phosphatases II"/>
    <property type="match status" value="1"/>
</dbReference>
<name>A0A066WF00_TILAU</name>
<evidence type="ECO:0000259" key="3">
    <source>
        <dbReference type="PROSITE" id="PS50056"/>
    </source>
</evidence>
<dbReference type="RefSeq" id="XP_013245376.1">
    <property type="nucleotide sequence ID" value="XM_013389922.1"/>
</dbReference>
<evidence type="ECO:0000256" key="2">
    <source>
        <dbReference type="SAM" id="MobiDB-lite"/>
    </source>
</evidence>
<feature type="domain" description="Tyrosine specific protein phosphatases" evidence="3">
    <location>
        <begin position="848"/>
        <end position="925"/>
    </location>
</feature>
<feature type="region of interest" description="Disordered" evidence="2">
    <location>
        <begin position="1"/>
        <end position="56"/>
    </location>
</feature>
<comment type="caution">
    <text evidence="4">The sequence shown here is derived from an EMBL/GenBank/DDBJ whole genome shotgun (WGS) entry which is preliminary data.</text>
</comment>
<protein>
    <recommendedName>
        <fullName evidence="3">Tyrosine specific protein phosphatases domain-containing protein</fullName>
    </recommendedName>
</protein>
<feature type="compositionally biased region" description="Polar residues" evidence="2">
    <location>
        <begin position="507"/>
        <end position="517"/>
    </location>
</feature>
<keyword evidence="5" id="KW-1185">Reference proteome</keyword>
<feature type="compositionally biased region" description="Low complexity" evidence="2">
    <location>
        <begin position="36"/>
        <end position="50"/>
    </location>
</feature>
<reference evidence="4 5" key="1">
    <citation type="submission" date="2014-05" db="EMBL/GenBank/DDBJ databases">
        <title>Draft genome sequence of a rare smut relative, Tilletiaria anomala UBC 951.</title>
        <authorList>
            <consortium name="DOE Joint Genome Institute"/>
            <person name="Toome M."/>
            <person name="Kuo A."/>
            <person name="Henrissat B."/>
            <person name="Lipzen A."/>
            <person name="Tritt A."/>
            <person name="Yoshinaga Y."/>
            <person name="Zane M."/>
            <person name="Barry K."/>
            <person name="Grigoriev I.V."/>
            <person name="Spatafora J.W."/>
            <person name="Aimea M.C."/>
        </authorList>
    </citation>
    <scope>NUCLEOTIDE SEQUENCE [LARGE SCALE GENOMIC DNA]</scope>
    <source>
        <strain evidence="4 5">UBC 951</strain>
    </source>
</reference>
<sequence>MAFSASAAAAPGAAALSSPPPLPPRPSPSPLPSTPRPTAAATHTTTFTPLETPVHSAASAMSGPHVVALSTLPLPSRSAPPPALVVPPLTRLDTILPPPAVPPFLSPLSAPASAPVSATALLPRQAASSEASLFSTSDSSAAAAPRSSRAGAAASALPTLPSHARLLSLPPTPTGAGTSTATATEATAGVASGGGGGGGSLLGLVGTTTPVTPSAPSWTFHFPFAPSTGATAENGSASGPGAALSPVHLSMQPLPWPGPTGLVVGQAPTLQDYLHRDAIEREAHEVARRASHPGEDLVRLTELGRLASQHHLSPYSILKYGINGSPWPYIPLTLQQPAVAATTLQNQQINERRAGERQLRKPKVVRRGPVPALAFSAASTTPRPPLSGRTNGAASGSDSSPSLAASAGTKRSQQAKDELEQEAEASGDPAAPGGGDSGSSSVGSEILLGRRDSVMAEALARASPRARADADGGGFAHGNANMGASAKEDVVIHSVSGDARALANGTGSANRYGSASGQLHGADSAAVGPAASRSQTDDEAKRAGSEVVISNGPLSEGVILANELEPTLAQAHRTATAVEPALAHPTTVAPASIPLTIGGAAVKTSDTHPINISPIVPVQLMDIVAAGIYDTLPQRIRQQLCCSAPAALAGPSQDGVDEHVQAQRRGDMLIRAGPTINLVAVSASAAAGAAPAEVPPCRTISTSSTPATAHSLTNGASQGAAAAPLSQAQIQAQELAAQAQASVSLGSQTYAAAPVGNLFLSSCPGKKVRLTGPVRGRGAICRDLGLDLKRIQDIGVGAIVCCLDDEELAFLGAPWHEYEQSADALGIDVVRFPVAEGFAPTSHVAVDRAITSVVMDYSLRGVSVLVHCRGGVGRAGLIACTWMLKMGLVRSALESPEGEGEGMRKLPQDKQQQRMVVLDTVERLVDTIRRRRSPKAIETAEQVKFIVDYVSYLQEQEAMHARHRHRHQEHGSKDGSIGSSHIISTGTASYAGRVNSVLRFNG</sequence>
<feature type="compositionally biased region" description="Basic and acidic residues" evidence="2">
    <location>
        <begin position="535"/>
        <end position="544"/>
    </location>
</feature>
<feature type="compositionally biased region" description="Pro residues" evidence="2">
    <location>
        <begin position="18"/>
        <end position="35"/>
    </location>
</feature>
<dbReference type="SMART" id="SM00404">
    <property type="entry name" value="PTPc_motif"/>
    <property type="match status" value="1"/>
</dbReference>
<dbReference type="InterPro" id="IPR029021">
    <property type="entry name" value="Prot-tyrosine_phosphatase-like"/>
</dbReference>
<dbReference type="Pfam" id="PF22784">
    <property type="entry name" value="PTP-SAK"/>
    <property type="match status" value="1"/>
</dbReference>
<accession>A0A066WF00</accession>
<dbReference type="Proteomes" id="UP000027361">
    <property type="component" value="Unassembled WGS sequence"/>
</dbReference>
<keyword evidence="1" id="KW-0378">Hydrolase</keyword>
<organism evidence="4 5">
    <name type="scientific">Tilletiaria anomala (strain ATCC 24038 / CBS 436.72 / UBC 951)</name>
    <dbReference type="NCBI Taxonomy" id="1037660"/>
    <lineage>
        <taxon>Eukaryota</taxon>
        <taxon>Fungi</taxon>
        <taxon>Dikarya</taxon>
        <taxon>Basidiomycota</taxon>
        <taxon>Ustilaginomycotina</taxon>
        <taxon>Exobasidiomycetes</taxon>
        <taxon>Georgefischeriales</taxon>
        <taxon>Tilletiariaceae</taxon>
        <taxon>Tilletiaria</taxon>
    </lineage>
</organism>